<proteinExistence type="predicted"/>
<evidence type="ECO:0000256" key="1">
    <source>
        <dbReference type="SAM" id="MobiDB-lite"/>
    </source>
</evidence>
<protein>
    <submittedName>
        <fullName evidence="2">Uncharacterized protein</fullName>
    </submittedName>
</protein>
<reference evidence="2 3" key="1">
    <citation type="submission" date="2019-04" db="EMBL/GenBank/DDBJ databases">
        <authorList>
            <person name="Wiafe-Kwakye C.S."/>
            <person name="Molloy S.D."/>
            <person name="Garlena R.A."/>
            <person name="Russell D.A."/>
            <person name="Pope W.H."/>
            <person name="Jacobs-Sera D."/>
            <person name="Hatfull G.F."/>
        </authorList>
    </citation>
    <scope>NUCLEOTIDE SEQUENCE [LARGE SCALE GENOMIC DNA]</scope>
</reference>
<name>A0A4Y6EGY3_9CAUD</name>
<dbReference type="Proteomes" id="UP000320867">
    <property type="component" value="Segment"/>
</dbReference>
<gene>
    <name evidence="2" type="primary">34</name>
    <name evidence="2" type="ORF">SEA_CLARK_34</name>
</gene>
<dbReference type="GeneID" id="77930277"/>
<evidence type="ECO:0000313" key="3">
    <source>
        <dbReference type="Proteomes" id="UP000320867"/>
    </source>
</evidence>
<dbReference type="EMBL" id="MK801729">
    <property type="protein sequence ID" value="QDF17983.1"/>
    <property type="molecule type" value="Genomic_DNA"/>
</dbReference>
<accession>A0A4Y6EGY3</accession>
<dbReference type="KEGG" id="vg:77930277"/>
<dbReference type="RefSeq" id="YP_010654429.1">
    <property type="nucleotide sequence ID" value="NC_070811.1"/>
</dbReference>
<keyword evidence="3" id="KW-1185">Reference proteome</keyword>
<sequence length="36" mass="3962">MEFGRTRAAGGSRNDEIGLSPDVEDRPFHADATMVR</sequence>
<evidence type="ECO:0000313" key="2">
    <source>
        <dbReference type="EMBL" id="QDF17983.1"/>
    </source>
</evidence>
<organism evidence="2 3">
    <name type="scientific">Gordonia phage Clark</name>
    <dbReference type="NCBI Taxonomy" id="2588133"/>
    <lineage>
        <taxon>Viruses</taxon>
        <taxon>Duplodnaviria</taxon>
        <taxon>Heunggongvirae</taxon>
        <taxon>Uroviricota</taxon>
        <taxon>Caudoviricetes</taxon>
        <taxon>Beenievirus</taxon>
        <taxon>Beenievirus clark</taxon>
    </lineage>
</organism>
<feature type="region of interest" description="Disordered" evidence="1">
    <location>
        <begin position="1"/>
        <end position="36"/>
    </location>
</feature>